<evidence type="ECO:0000256" key="8">
    <source>
        <dbReference type="SAM" id="Phobius"/>
    </source>
</evidence>
<feature type="domain" description="Major facilitator superfamily (MFS) profile" evidence="9">
    <location>
        <begin position="29"/>
        <end position="445"/>
    </location>
</feature>
<evidence type="ECO:0000256" key="4">
    <source>
        <dbReference type="ARBA" id="ARBA00022692"/>
    </source>
</evidence>
<feature type="region of interest" description="Disordered" evidence="7">
    <location>
        <begin position="1"/>
        <end position="21"/>
    </location>
</feature>
<accession>A0A562E2N0</accession>
<feature type="transmembrane region" description="Helical" evidence="8">
    <location>
        <begin position="167"/>
        <end position="189"/>
    </location>
</feature>
<dbReference type="InterPro" id="IPR020846">
    <property type="entry name" value="MFS_dom"/>
</dbReference>
<dbReference type="AlphaFoldDB" id="A0A562E2N0"/>
<comment type="caution">
    <text evidence="10">The sequence shown here is derived from an EMBL/GenBank/DDBJ whole genome shotgun (WGS) entry which is preliminary data.</text>
</comment>
<dbReference type="RefSeq" id="WP_145692165.1">
    <property type="nucleotide sequence ID" value="NZ_VLJT01000027.1"/>
</dbReference>
<keyword evidence="3" id="KW-1003">Cell membrane</keyword>
<evidence type="ECO:0000256" key="5">
    <source>
        <dbReference type="ARBA" id="ARBA00022989"/>
    </source>
</evidence>
<evidence type="ECO:0000256" key="6">
    <source>
        <dbReference type="ARBA" id="ARBA00023136"/>
    </source>
</evidence>
<evidence type="ECO:0000313" key="11">
    <source>
        <dbReference type="Proteomes" id="UP000317573"/>
    </source>
</evidence>
<evidence type="ECO:0000259" key="9">
    <source>
        <dbReference type="PROSITE" id="PS50850"/>
    </source>
</evidence>
<feature type="transmembrane region" description="Helical" evidence="8">
    <location>
        <begin position="296"/>
        <end position="315"/>
    </location>
</feature>
<protein>
    <submittedName>
        <fullName evidence="10">Putative MFS family arabinose efflux permease</fullName>
    </submittedName>
</protein>
<sequence length="450" mass="47679">MSINDERTGASEIEGDVDPASPTGQARRAYLASFVGTTIEFFDFIVYGTAAALVFPQVFFSGVPSAMGIVFSFATLAIGYAARPLGGIIGGHYGDKFGRKHVLIATMTIMGAATFLTGLLPSSVQIGVFAPILLIMLRLVQGLAVGAEWGGAVLMSVEHGEKKKRGFSATAVAMGSAFGVFLAYASFGVLGGLSDEQFESFGWRIPFVASILLVIVGMYIRLKVQESPVYLESKKLEEEKPATEKSALPIVSLLKEHPGRAAVAILTYAGPFMAQAILTTYVITYATTELGMPRQTFLNAMMVSLLGMMVMIPVFGSLSDRIGRRTIYIPACLAFVVFAFCVFPAVSTGSTWVIFLLFIVGMSMLNAATVGVVGSILTEVFPTRHRYTGSSVAYQFAGLIGGGLGPLVAASMIGAGMPTVSVAIMIGLFCLISAIACYSLGDTRKRDLVD</sequence>
<feature type="transmembrane region" description="Helical" evidence="8">
    <location>
        <begin position="261"/>
        <end position="284"/>
    </location>
</feature>
<dbReference type="CDD" id="cd17369">
    <property type="entry name" value="MFS_ShiA_like"/>
    <property type="match status" value="1"/>
</dbReference>
<keyword evidence="5 8" id="KW-1133">Transmembrane helix</keyword>
<feature type="transmembrane region" description="Helical" evidence="8">
    <location>
        <begin position="29"/>
        <end position="53"/>
    </location>
</feature>
<organism evidence="10 11">
    <name type="scientific">Rhodococcus rhodochrous J45</name>
    <dbReference type="NCBI Taxonomy" id="935266"/>
    <lineage>
        <taxon>Bacteria</taxon>
        <taxon>Bacillati</taxon>
        <taxon>Actinomycetota</taxon>
        <taxon>Actinomycetes</taxon>
        <taxon>Mycobacteriales</taxon>
        <taxon>Nocardiaceae</taxon>
        <taxon>Rhodococcus</taxon>
    </lineage>
</organism>
<dbReference type="Pfam" id="PF07690">
    <property type="entry name" value="MFS_1"/>
    <property type="match status" value="1"/>
</dbReference>
<keyword evidence="2" id="KW-0813">Transport</keyword>
<feature type="transmembrane region" description="Helical" evidence="8">
    <location>
        <begin position="352"/>
        <end position="380"/>
    </location>
</feature>
<feature type="transmembrane region" description="Helical" evidence="8">
    <location>
        <begin position="201"/>
        <end position="220"/>
    </location>
</feature>
<dbReference type="Proteomes" id="UP000317573">
    <property type="component" value="Unassembled WGS sequence"/>
</dbReference>
<evidence type="ECO:0000256" key="3">
    <source>
        <dbReference type="ARBA" id="ARBA00022475"/>
    </source>
</evidence>
<dbReference type="GO" id="GO:0022857">
    <property type="term" value="F:transmembrane transporter activity"/>
    <property type="evidence" value="ECO:0007669"/>
    <property type="project" value="InterPro"/>
</dbReference>
<dbReference type="InterPro" id="IPR036259">
    <property type="entry name" value="MFS_trans_sf"/>
</dbReference>
<dbReference type="PANTHER" id="PTHR43045">
    <property type="entry name" value="SHIKIMATE TRANSPORTER"/>
    <property type="match status" value="1"/>
</dbReference>
<proteinExistence type="predicted"/>
<feature type="transmembrane region" description="Helical" evidence="8">
    <location>
        <begin position="102"/>
        <end position="120"/>
    </location>
</feature>
<comment type="subcellular location">
    <subcellularLocation>
        <location evidence="1">Cell membrane</location>
        <topology evidence="1">Multi-pass membrane protein</topology>
    </subcellularLocation>
</comment>
<feature type="transmembrane region" description="Helical" evidence="8">
    <location>
        <begin position="392"/>
        <end position="414"/>
    </location>
</feature>
<dbReference type="EMBL" id="VLJT01000027">
    <property type="protein sequence ID" value="TWH16100.1"/>
    <property type="molecule type" value="Genomic_DNA"/>
</dbReference>
<keyword evidence="4 8" id="KW-0812">Transmembrane</keyword>
<evidence type="ECO:0000256" key="2">
    <source>
        <dbReference type="ARBA" id="ARBA00022448"/>
    </source>
</evidence>
<dbReference type="SUPFAM" id="SSF103473">
    <property type="entry name" value="MFS general substrate transporter"/>
    <property type="match status" value="1"/>
</dbReference>
<reference evidence="10 11" key="1">
    <citation type="submission" date="2019-07" db="EMBL/GenBank/DDBJ databases">
        <title>Genome sequencing of lignin-degrading bacterial isolates.</title>
        <authorList>
            <person name="Gladden J."/>
        </authorList>
    </citation>
    <scope>NUCLEOTIDE SEQUENCE [LARGE SCALE GENOMIC DNA]</scope>
    <source>
        <strain evidence="10 11">J45</strain>
    </source>
</reference>
<feature type="transmembrane region" description="Helical" evidence="8">
    <location>
        <begin position="126"/>
        <end position="146"/>
    </location>
</feature>
<feature type="transmembrane region" description="Helical" evidence="8">
    <location>
        <begin position="420"/>
        <end position="441"/>
    </location>
</feature>
<keyword evidence="6 8" id="KW-0472">Membrane</keyword>
<dbReference type="GO" id="GO:0005886">
    <property type="term" value="C:plasma membrane"/>
    <property type="evidence" value="ECO:0007669"/>
    <property type="project" value="UniProtKB-SubCell"/>
</dbReference>
<dbReference type="PANTHER" id="PTHR43045:SF1">
    <property type="entry name" value="SHIKIMATE TRANSPORTER"/>
    <property type="match status" value="1"/>
</dbReference>
<evidence type="ECO:0000256" key="1">
    <source>
        <dbReference type="ARBA" id="ARBA00004651"/>
    </source>
</evidence>
<feature type="transmembrane region" description="Helical" evidence="8">
    <location>
        <begin position="59"/>
        <end position="81"/>
    </location>
</feature>
<feature type="transmembrane region" description="Helical" evidence="8">
    <location>
        <begin position="327"/>
        <end position="346"/>
    </location>
</feature>
<dbReference type="InterPro" id="IPR011701">
    <property type="entry name" value="MFS"/>
</dbReference>
<evidence type="ECO:0000256" key="7">
    <source>
        <dbReference type="SAM" id="MobiDB-lite"/>
    </source>
</evidence>
<dbReference type="PROSITE" id="PS50850">
    <property type="entry name" value="MFS"/>
    <property type="match status" value="1"/>
</dbReference>
<dbReference type="Gene3D" id="1.20.1250.20">
    <property type="entry name" value="MFS general substrate transporter like domains"/>
    <property type="match status" value="2"/>
</dbReference>
<name>A0A562E2N0_RHORH</name>
<evidence type="ECO:0000313" key="10">
    <source>
        <dbReference type="EMBL" id="TWH16100.1"/>
    </source>
</evidence>
<gene>
    <name evidence="10" type="ORF">L618_002900000360</name>
</gene>